<accession>A0A5B7FSW5</accession>
<reference evidence="2 3" key="1">
    <citation type="submission" date="2019-05" db="EMBL/GenBank/DDBJ databases">
        <title>Another draft genome of Portunus trituberculatus and its Hox gene families provides insights of decapod evolution.</title>
        <authorList>
            <person name="Jeong J.-H."/>
            <person name="Song I."/>
            <person name="Kim S."/>
            <person name="Choi T."/>
            <person name="Kim D."/>
            <person name="Ryu S."/>
            <person name="Kim W."/>
        </authorList>
    </citation>
    <scope>NUCLEOTIDE SEQUENCE [LARGE SCALE GENOMIC DNA]</scope>
    <source>
        <tissue evidence="2">Muscle</tissue>
    </source>
</reference>
<dbReference type="EMBL" id="VSRR010008296">
    <property type="protein sequence ID" value="MPC48467.1"/>
    <property type="molecule type" value="Genomic_DNA"/>
</dbReference>
<organism evidence="2 3">
    <name type="scientific">Portunus trituberculatus</name>
    <name type="common">Swimming crab</name>
    <name type="synonym">Neptunus trituberculatus</name>
    <dbReference type="NCBI Taxonomy" id="210409"/>
    <lineage>
        <taxon>Eukaryota</taxon>
        <taxon>Metazoa</taxon>
        <taxon>Ecdysozoa</taxon>
        <taxon>Arthropoda</taxon>
        <taxon>Crustacea</taxon>
        <taxon>Multicrustacea</taxon>
        <taxon>Malacostraca</taxon>
        <taxon>Eumalacostraca</taxon>
        <taxon>Eucarida</taxon>
        <taxon>Decapoda</taxon>
        <taxon>Pleocyemata</taxon>
        <taxon>Brachyura</taxon>
        <taxon>Eubrachyura</taxon>
        <taxon>Portunoidea</taxon>
        <taxon>Portunidae</taxon>
        <taxon>Portuninae</taxon>
        <taxon>Portunus</taxon>
    </lineage>
</organism>
<dbReference type="Proteomes" id="UP000324222">
    <property type="component" value="Unassembled WGS sequence"/>
</dbReference>
<evidence type="ECO:0000256" key="1">
    <source>
        <dbReference type="SAM" id="MobiDB-lite"/>
    </source>
</evidence>
<dbReference type="AlphaFoldDB" id="A0A5B7FSW5"/>
<feature type="compositionally biased region" description="Gly residues" evidence="1">
    <location>
        <begin position="43"/>
        <end position="60"/>
    </location>
</feature>
<proteinExistence type="predicted"/>
<comment type="caution">
    <text evidence="2">The sequence shown here is derived from an EMBL/GenBank/DDBJ whole genome shotgun (WGS) entry which is preliminary data.</text>
</comment>
<evidence type="ECO:0000313" key="3">
    <source>
        <dbReference type="Proteomes" id="UP000324222"/>
    </source>
</evidence>
<protein>
    <submittedName>
        <fullName evidence="2">Uncharacterized protein</fullName>
    </submittedName>
</protein>
<name>A0A5B7FSW5_PORTR</name>
<sequence length="70" mass="7109">MGGEEPSALLSGRNSSADFEILQGELILLAGGERWLSSTWWGSSGGPDSGAPGGTAGGGAVQDTFTFLRH</sequence>
<keyword evidence="3" id="KW-1185">Reference proteome</keyword>
<feature type="region of interest" description="Disordered" evidence="1">
    <location>
        <begin position="40"/>
        <end position="62"/>
    </location>
</feature>
<gene>
    <name evidence="2" type="ORF">E2C01_042240</name>
</gene>
<evidence type="ECO:0000313" key="2">
    <source>
        <dbReference type="EMBL" id="MPC48467.1"/>
    </source>
</evidence>